<reference evidence="1 2" key="1">
    <citation type="submission" date="2018-05" db="EMBL/GenBank/DDBJ databases">
        <title>Genomic Encyclopedia of Type Strains, Phase IV (KMG-IV): sequencing the most valuable type-strain genomes for metagenomic binning, comparative biology and taxonomic classification.</title>
        <authorList>
            <person name="Goeker M."/>
        </authorList>
    </citation>
    <scope>NUCLEOTIDE SEQUENCE [LARGE SCALE GENOMIC DNA]</scope>
    <source>
        <strain evidence="1 2">DSM 2626</strain>
    </source>
</reference>
<dbReference type="RefSeq" id="WP_109658780.1">
    <property type="nucleotide sequence ID" value="NZ_QGGH01000001.1"/>
</dbReference>
<dbReference type="Proteomes" id="UP000245631">
    <property type="component" value="Unassembled WGS sequence"/>
</dbReference>
<name>A0A8E2WIE8_RHILI</name>
<comment type="caution">
    <text evidence="1">The sequence shown here is derived from an EMBL/GenBank/DDBJ whole genome shotgun (WGS) entry which is preliminary data.</text>
</comment>
<protein>
    <submittedName>
        <fullName evidence="1">Uncharacterized protein</fullName>
    </submittedName>
</protein>
<gene>
    <name evidence="1" type="ORF">C8D77_101244</name>
</gene>
<sequence>MSTAARAIELLSYFTGLGPVGQPVALRRVEVLADLGLDHNTYNVCLNQLIAGRFVRRIAAKTVVVLRRPEEFA</sequence>
<proteinExistence type="predicted"/>
<organism evidence="1 2">
    <name type="scientific">Rhizobium loti</name>
    <name type="common">Mesorhizobium loti</name>
    <dbReference type="NCBI Taxonomy" id="381"/>
    <lineage>
        <taxon>Bacteria</taxon>
        <taxon>Pseudomonadati</taxon>
        <taxon>Pseudomonadota</taxon>
        <taxon>Alphaproteobacteria</taxon>
        <taxon>Hyphomicrobiales</taxon>
        <taxon>Phyllobacteriaceae</taxon>
        <taxon>Mesorhizobium</taxon>
    </lineage>
</organism>
<evidence type="ECO:0000313" key="1">
    <source>
        <dbReference type="EMBL" id="PWJ93565.1"/>
    </source>
</evidence>
<evidence type="ECO:0000313" key="2">
    <source>
        <dbReference type="Proteomes" id="UP000245631"/>
    </source>
</evidence>
<accession>A0A8E2WIE8</accession>
<dbReference type="GeneID" id="61049599"/>
<dbReference type="EMBL" id="QGGH01000001">
    <property type="protein sequence ID" value="PWJ93565.1"/>
    <property type="molecule type" value="Genomic_DNA"/>
</dbReference>
<dbReference type="AlphaFoldDB" id="A0A8E2WIE8"/>